<keyword evidence="2" id="KW-1185">Reference proteome</keyword>
<accession>A0A195E5L3</accession>
<proteinExistence type="predicted"/>
<sequence length="98" mass="11088">MKRQPSAPMTYGGFFCRRFGDTTNGTNPPDPPPQVFHSAEKSLHGQSWFVATADTKVISVHYKVISIRSLNELHDVIARHLIMNSARAMNKHVDLQKR</sequence>
<name>A0A195E5L3_9HYME</name>
<gene>
    <name evidence="1" type="ORF">ALC57_07281</name>
</gene>
<evidence type="ECO:0000313" key="2">
    <source>
        <dbReference type="Proteomes" id="UP000078492"/>
    </source>
</evidence>
<dbReference type="EMBL" id="KQ979608">
    <property type="protein sequence ID" value="KYN20376.1"/>
    <property type="molecule type" value="Genomic_DNA"/>
</dbReference>
<organism evidence="1 2">
    <name type="scientific">Trachymyrmex cornetzi</name>
    <dbReference type="NCBI Taxonomy" id="471704"/>
    <lineage>
        <taxon>Eukaryota</taxon>
        <taxon>Metazoa</taxon>
        <taxon>Ecdysozoa</taxon>
        <taxon>Arthropoda</taxon>
        <taxon>Hexapoda</taxon>
        <taxon>Insecta</taxon>
        <taxon>Pterygota</taxon>
        <taxon>Neoptera</taxon>
        <taxon>Endopterygota</taxon>
        <taxon>Hymenoptera</taxon>
        <taxon>Apocrita</taxon>
        <taxon>Aculeata</taxon>
        <taxon>Formicoidea</taxon>
        <taxon>Formicidae</taxon>
        <taxon>Myrmicinae</taxon>
        <taxon>Trachymyrmex</taxon>
    </lineage>
</organism>
<dbReference type="AlphaFoldDB" id="A0A195E5L3"/>
<protein>
    <submittedName>
        <fullName evidence="1">Uncharacterized protein</fullName>
    </submittedName>
</protein>
<dbReference type="Proteomes" id="UP000078492">
    <property type="component" value="Unassembled WGS sequence"/>
</dbReference>
<evidence type="ECO:0000313" key="1">
    <source>
        <dbReference type="EMBL" id="KYN20376.1"/>
    </source>
</evidence>
<reference evidence="1 2" key="1">
    <citation type="submission" date="2015-09" db="EMBL/GenBank/DDBJ databases">
        <title>Trachymyrmex cornetzi WGS genome.</title>
        <authorList>
            <person name="Nygaard S."/>
            <person name="Hu H."/>
            <person name="Boomsma J."/>
            <person name="Zhang G."/>
        </authorList>
    </citation>
    <scope>NUCLEOTIDE SEQUENCE [LARGE SCALE GENOMIC DNA]</scope>
    <source>
        <strain evidence="1">Tcor2-1</strain>
        <tissue evidence="1">Whole body</tissue>
    </source>
</reference>